<accession>A0A2A2JCR4</accession>
<keyword evidence="5" id="KW-0472">Membrane</keyword>
<feature type="region of interest" description="Disordered" evidence="7">
    <location>
        <begin position="498"/>
        <end position="621"/>
    </location>
</feature>
<evidence type="ECO:0000256" key="3">
    <source>
        <dbReference type="ARBA" id="ARBA00022475"/>
    </source>
</evidence>
<gene>
    <name evidence="8" type="ORF">WR25_03514</name>
</gene>
<dbReference type="PANTHER" id="PTHR31220">
    <property type="entry name" value="HYCCIN RELATED"/>
    <property type="match status" value="1"/>
</dbReference>
<keyword evidence="4" id="KW-0963">Cytoplasm</keyword>
<dbReference type="Proteomes" id="UP000218231">
    <property type="component" value="Unassembled WGS sequence"/>
</dbReference>
<evidence type="ECO:0000256" key="6">
    <source>
        <dbReference type="ARBA" id="ARBA00034482"/>
    </source>
</evidence>
<proteinExistence type="inferred from homology"/>
<dbReference type="STRING" id="2018661.A0A2A2JCR4"/>
<evidence type="ECO:0000313" key="9">
    <source>
        <dbReference type="Proteomes" id="UP000218231"/>
    </source>
</evidence>
<comment type="caution">
    <text evidence="8">The sequence shown here is derived from an EMBL/GenBank/DDBJ whole genome shotgun (WGS) entry which is preliminary data.</text>
</comment>
<comment type="similarity">
    <text evidence="6">Belongs to the Hyccin family.</text>
</comment>
<keyword evidence="3" id="KW-1003">Cell membrane</keyword>
<dbReference type="Pfam" id="PF09790">
    <property type="entry name" value="Hyccin"/>
    <property type="match status" value="1"/>
</dbReference>
<evidence type="ECO:0000256" key="7">
    <source>
        <dbReference type="SAM" id="MobiDB-lite"/>
    </source>
</evidence>
<dbReference type="EMBL" id="LIAE01010527">
    <property type="protein sequence ID" value="PAV59389.1"/>
    <property type="molecule type" value="Genomic_DNA"/>
</dbReference>
<evidence type="ECO:0000256" key="4">
    <source>
        <dbReference type="ARBA" id="ARBA00022490"/>
    </source>
</evidence>
<name>A0A2A2JCR4_9BILA</name>
<dbReference type="OrthoDB" id="18937at2759"/>
<dbReference type="GO" id="GO:0072659">
    <property type="term" value="P:protein localization to plasma membrane"/>
    <property type="evidence" value="ECO:0007669"/>
    <property type="project" value="TreeGrafter"/>
</dbReference>
<evidence type="ECO:0000256" key="1">
    <source>
        <dbReference type="ARBA" id="ARBA00004236"/>
    </source>
</evidence>
<sequence length="737" mass="84262">MWLGTELVWSQQNCRAAFEGQEKFDNRGVELDGRREENYVRGSYLETISEHILLFADFVSADHGIFGSIDNRYVYRPIRKIHSNRKKSVEIPLKMHNFKHQPHELSMNCEQLQDFLTELIQWPDYRSTDPEVVRKFLTRTAMNTLLACNYVQCNYTDVDLVQSLIGQILAIYYKGGTLRTYALQYIPTFMSIYLLALSKKQQKSVSIFETFFLAVYNEEITTQNLPGKGVKKIVEVQVSPVQYSTNLPDLTKVETTTDIVAIKPGSMPTVYNPTGVTRYPTVERFTAETKFTVLAKLLYTVNIVVFPVSAEVVSRQSCLAALSICHSGFSFPETNFRAQVMDNEGPMEAIDDFTRKPRQQVNTAILCELLNAAYLALFSGVPHLALKAIEVIHQRAQYEMLPNVLLVTNAVRNSLLDNPLSKEKRNEILWSRNYQLDKKRKEMLMNASVRMRRMPEDIPIQPQVKEKEQSKFGELVEEGIDHLHDLKNDLKKKINLHKAGRRRKSTEPDEVELSTIKEEKFDRSFDTRDNENSASPSKSRSSTRNEDSYLQDKPRLGSPRRTMSIGGEKEHRIGKDDKKERTDTTCSDSGAHAQKNREAFSVSGLRHMDSARSSDRNSPTTTIMIRRRQAALSHAGVTFIAPRRLGVRPPIQSLLIRSGQHFLLAADRSVSRREVIFLEALMIYRVGVGVYFVRGRGVVSLQLPKHLPDVVQPQRARDKSPIATPRRTHLLRRLMTP</sequence>
<comment type="subcellular location">
    <subcellularLocation>
        <location evidence="1">Cell membrane</location>
    </subcellularLocation>
    <subcellularLocation>
        <location evidence="2">Cytoplasm</location>
        <location evidence="2">Cytosol</location>
    </subcellularLocation>
</comment>
<reference evidence="8 9" key="1">
    <citation type="journal article" date="2017" name="Curr. Biol.">
        <title>Genome architecture and evolution of a unichromosomal asexual nematode.</title>
        <authorList>
            <person name="Fradin H."/>
            <person name="Zegar C."/>
            <person name="Gutwein M."/>
            <person name="Lucas J."/>
            <person name="Kovtun M."/>
            <person name="Corcoran D."/>
            <person name="Baugh L.R."/>
            <person name="Kiontke K."/>
            <person name="Gunsalus K."/>
            <person name="Fitch D.H."/>
            <person name="Piano F."/>
        </authorList>
    </citation>
    <scope>NUCLEOTIDE SEQUENCE [LARGE SCALE GENOMIC DNA]</scope>
    <source>
        <strain evidence="8">PF1309</strain>
    </source>
</reference>
<evidence type="ECO:0000256" key="5">
    <source>
        <dbReference type="ARBA" id="ARBA00023136"/>
    </source>
</evidence>
<dbReference type="InterPro" id="IPR018619">
    <property type="entry name" value="Hyccin"/>
</dbReference>
<evidence type="ECO:0008006" key="10">
    <source>
        <dbReference type="Google" id="ProtNLM"/>
    </source>
</evidence>
<evidence type="ECO:0000313" key="8">
    <source>
        <dbReference type="EMBL" id="PAV59389.1"/>
    </source>
</evidence>
<protein>
    <recommendedName>
        <fullName evidence="10">Hyccin</fullName>
    </recommendedName>
</protein>
<evidence type="ECO:0000256" key="2">
    <source>
        <dbReference type="ARBA" id="ARBA00004514"/>
    </source>
</evidence>
<dbReference type="AlphaFoldDB" id="A0A2A2JCR4"/>
<feature type="compositionally biased region" description="Basic and acidic residues" evidence="7">
    <location>
        <begin position="567"/>
        <end position="583"/>
    </location>
</feature>
<dbReference type="GO" id="GO:0005886">
    <property type="term" value="C:plasma membrane"/>
    <property type="evidence" value="ECO:0007669"/>
    <property type="project" value="UniProtKB-SubCell"/>
</dbReference>
<dbReference type="GO" id="GO:0005829">
    <property type="term" value="C:cytosol"/>
    <property type="evidence" value="ECO:0007669"/>
    <property type="project" value="UniProtKB-SubCell"/>
</dbReference>
<feature type="compositionally biased region" description="Basic and acidic residues" evidence="7">
    <location>
        <begin position="606"/>
        <end position="615"/>
    </location>
</feature>
<feature type="compositionally biased region" description="Low complexity" evidence="7">
    <location>
        <begin position="533"/>
        <end position="542"/>
    </location>
</feature>
<dbReference type="GO" id="GO:0046854">
    <property type="term" value="P:phosphatidylinositol phosphate biosynthetic process"/>
    <property type="evidence" value="ECO:0007669"/>
    <property type="project" value="TreeGrafter"/>
</dbReference>
<feature type="compositionally biased region" description="Basic and acidic residues" evidence="7">
    <location>
        <begin position="515"/>
        <end position="531"/>
    </location>
</feature>
<keyword evidence="9" id="KW-1185">Reference proteome</keyword>
<dbReference type="PANTHER" id="PTHR31220:SF1">
    <property type="entry name" value="GH21176P"/>
    <property type="match status" value="1"/>
</dbReference>
<organism evidence="8 9">
    <name type="scientific">Diploscapter pachys</name>
    <dbReference type="NCBI Taxonomy" id="2018661"/>
    <lineage>
        <taxon>Eukaryota</taxon>
        <taxon>Metazoa</taxon>
        <taxon>Ecdysozoa</taxon>
        <taxon>Nematoda</taxon>
        <taxon>Chromadorea</taxon>
        <taxon>Rhabditida</taxon>
        <taxon>Rhabditina</taxon>
        <taxon>Rhabditomorpha</taxon>
        <taxon>Rhabditoidea</taxon>
        <taxon>Rhabditidae</taxon>
        <taxon>Diploscapter</taxon>
    </lineage>
</organism>
<feature type="compositionally biased region" description="Basic and acidic residues" evidence="7">
    <location>
        <begin position="543"/>
        <end position="555"/>
    </location>
</feature>